<organism evidence="2 3">
    <name type="scientific">Leifsonia soli</name>
    <dbReference type="NCBI Taxonomy" id="582665"/>
    <lineage>
        <taxon>Bacteria</taxon>
        <taxon>Bacillati</taxon>
        <taxon>Actinomycetota</taxon>
        <taxon>Actinomycetes</taxon>
        <taxon>Micrococcales</taxon>
        <taxon>Microbacteriaceae</taxon>
        <taxon>Leifsonia</taxon>
    </lineage>
</organism>
<proteinExistence type="predicted"/>
<name>A0A852SZW1_9MICO</name>
<evidence type="ECO:0000313" key="3">
    <source>
        <dbReference type="Proteomes" id="UP000589620"/>
    </source>
</evidence>
<keyword evidence="3" id="KW-1185">Reference proteome</keyword>
<dbReference type="Proteomes" id="UP000589620">
    <property type="component" value="Unassembled WGS sequence"/>
</dbReference>
<evidence type="ECO:0000259" key="1">
    <source>
        <dbReference type="PROSITE" id="PS51186"/>
    </source>
</evidence>
<dbReference type="AlphaFoldDB" id="A0A852SZW1"/>
<dbReference type="PROSITE" id="PS51186">
    <property type="entry name" value="GNAT"/>
    <property type="match status" value="1"/>
</dbReference>
<reference evidence="2 3" key="1">
    <citation type="submission" date="2020-07" db="EMBL/GenBank/DDBJ databases">
        <title>Sequencing the genomes of 1000 actinobacteria strains.</title>
        <authorList>
            <person name="Klenk H.-P."/>
        </authorList>
    </citation>
    <scope>NUCLEOTIDE SEQUENCE [LARGE SCALE GENOMIC DNA]</scope>
    <source>
        <strain evidence="2 3">DSM 23871</strain>
    </source>
</reference>
<gene>
    <name evidence="2" type="ORF">BJ963_001710</name>
</gene>
<accession>A0A852SZW1</accession>
<keyword evidence="2" id="KW-0808">Transferase</keyword>
<comment type="caution">
    <text evidence="2">The sequence shown here is derived from an EMBL/GenBank/DDBJ whole genome shotgun (WGS) entry which is preliminary data.</text>
</comment>
<dbReference type="Pfam" id="PF00583">
    <property type="entry name" value="Acetyltransf_1"/>
    <property type="match status" value="1"/>
</dbReference>
<feature type="domain" description="N-acetyltransferase" evidence="1">
    <location>
        <begin position="97"/>
        <end position="235"/>
    </location>
</feature>
<protein>
    <submittedName>
        <fullName evidence="2">RimJ/RimL family protein N-acetyltransferase</fullName>
    </submittedName>
</protein>
<dbReference type="InterPro" id="IPR016181">
    <property type="entry name" value="Acyl_CoA_acyltransferase"/>
</dbReference>
<dbReference type="Gene3D" id="3.40.630.30">
    <property type="match status" value="1"/>
</dbReference>
<dbReference type="SUPFAM" id="SSF55729">
    <property type="entry name" value="Acyl-CoA N-acyltransferases (Nat)"/>
    <property type="match status" value="1"/>
</dbReference>
<dbReference type="InterPro" id="IPR000182">
    <property type="entry name" value="GNAT_dom"/>
</dbReference>
<evidence type="ECO:0000313" key="2">
    <source>
        <dbReference type="EMBL" id="NYD74191.1"/>
    </source>
</evidence>
<dbReference type="GO" id="GO:0016747">
    <property type="term" value="F:acyltransferase activity, transferring groups other than amino-acyl groups"/>
    <property type="evidence" value="ECO:0007669"/>
    <property type="project" value="InterPro"/>
</dbReference>
<sequence length="235" mass="25960">MVQMKPATEARVDNYWAEVFEVESARVWEPGIRTTWTKDPWPGVYVLVRPGVVRLRAPRPERAKLEPVFRTITAEGALNTRHWQNALAAFSPQVLGPAIHSYRSDPVARDSWDIELVSEPDLALFAREAEDGEFEESGLANATRVFGLREHGKLAAATGLSAWMNEPSDVGVLTLPWARRRGYGQLVAAAAVNEAIALAGIARWRSLANNAASRSLARSLGFEDRGENIGIRLSF</sequence>
<dbReference type="EMBL" id="JACCBJ010000001">
    <property type="protein sequence ID" value="NYD74191.1"/>
    <property type="molecule type" value="Genomic_DNA"/>
</dbReference>